<feature type="region of interest" description="Disordered" evidence="1">
    <location>
        <begin position="1"/>
        <end position="26"/>
    </location>
</feature>
<keyword evidence="3" id="KW-1185">Reference proteome</keyword>
<evidence type="ECO:0000313" key="3">
    <source>
        <dbReference type="Proteomes" id="UP000307440"/>
    </source>
</evidence>
<evidence type="ECO:0000313" key="2">
    <source>
        <dbReference type="EMBL" id="TFK26681.1"/>
    </source>
</evidence>
<gene>
    <name evidence="2" type="ORF">FA15DRAFT_667156</name>
</gene>
<feature type="compositionally biased region" description="Polar residues" evidence="1">
    <location>
        <begin position="1"/>
        <end position="17"/>
    </location>
</feature>
<dbReference type="EMBL" id="ML210172">
    <property type="protein sequence ID" value="TFK26681.1"/>
    <property type="molecule type" value="Genomic_DNA"/>
</dbReference>
<proteinExistence type="predicted"/>
<accession>A0A5C3LE15</accession>
<dbReference type="Proteomes" id="UP000307440">
    <property type="component" value="Unassembled WGS sequence"/>
</dbReference>
<evidence type="ECO:0000256" key="1">
    <source>
        <dbReference type="SAM" id="MobiDB-lite"/>
    </source>
</evidence>
<feature type="region of interest" description="Disordered" evidence="1">
    <location>
        <begin position="89"/>
        <end position="121"/>
    </location>
</feature>
<dbReference type="OrthoDB" id="2595043at2759"/>
<protein>
    <submittedName>
        <fullName evidence="2">Uncharacterized protein</fullName>
    </submittedName>
</protein>
<organism evidence="2 3">
    <name type="scientific">Coprinopsis marcescibilis</name>
    <name type="common">Agaric fungus</name>
    <name type="synonym">Psathyrella marcescibilis</name>
    <dbReference type="NCBI Taxonomy" id="230819"/>
    <lineage>
        <taxon>Eukaryota</taxon>
        <taxon>Fungi</taxon>
        <taxon>Dikarya</taxon>
        <taxon>Basidiomycota</taxon>
        <taxon>Agaricomycotina</taxon>
        <taxon>Agaricomycetes</taxon>
        <taxon>Agaricomycetidae</taxon>
        <taxon>Agaricales</taxon>
        <taxon>Agaricineae</taxon>
        <taxon>Psathyrellaceae</taxon>
        <taxon>Coprinopsis</taxon>
    </lineage>
</organism>
<name>A0A5C3LE15_COPMA</name>
<dbReference type="AlphaFoldDB" id="A0A5C3LE15"/>
<sequence>MSNSTNSEPSRPSQRSGDLNAEEKEELSALVSKDIIALLDDGEDGNEGAEPSVAELLKRFNASEGIARDVESRLDDILSRLDGFMESLGVSDALPENEVTESDTKDGVKASEESPAVPTST</sequence>
<reference evidence="2 3" key="1">
    <citation type="journal article" date="2019" name="Nat. Ecol. Evol.">
        <title>Megaphylogeny resolves global patterns of mushroom evolution.</title>
        <authorList>
            <person name="Varga T."/>
            <person name="Krizsan K."/>
            <person name="Foldi C."/>
            <person name="Dima B."/>
            <person name="Sanchez-Garcia M."/>
            <person name="Sanchez-Ramirez S."/>
            <person name="Szollosi G.J."/>
            <person name="Szarkandi J.G."/>
            <person name="Papp V."/>
            <person name="Albert L."/>
            <person name="Andreopoulos W."/>
            <person name="Angelini C."/>
            <person name="Antonin V."/>
            <person name="Barry K.W."/>
            <person name="Bougher N.L."/>
            <person name="Buchanan P."/>
            <person name="Buyck B."/>
            <person name="Bense V."/>
            <person name="Catcheside P."/>
            <person name="Chovatia M."/>
            <person name="Cooper J."/>
            <person name="Damon W."/>
            <person name="Desjardin D."/>
            <person name="Finy P."/>
            <person name="Geml J."/>
            <person name="Haridas S."/>
            <person name="Hughes K."/>
            <person name="Justo A."/>
            <person name="Karasinski D."/>
            <person name="Kautmanova I."/>
            <person name="Kiss B."/>
            <person name="Kocsube S."/>
            <person name="Kotiranta H."/>
            <person name="LaButti K.M."/>
            <person name="Lechner B.E."/>
            <person name="Liimatainen K."/>
            <person name="Lipzen A."/>
            <person name="Lukacs Z."/>
            <person name="Mihaltcheva S."/>
            <person name="Morgado L.N."/>
            <person name="Niskanen T."/>
            <person name="Noordeloos M.E."/>
            <person name="Ohm R.A."/>
            <person name="Ortiz-Santana B."/>
            <person name="Ovrebo C."/>
            <person name="Racz N."/>
            <person name="Riley R."/>
            <person name="Savchenko A."/>
            <person name="Shiryaev A."/>
            <person name="Soop K."/>
            <person name="Spirin V."/>
            <person name="Szebenyi C."/>
            <person name="Tomsovsky M."/>
            <person name="Tulloss R.E."/>
            <person name="Uehling J."/>
            <person name="Grigoriev I.V."/>
            <person name="Vagvolgyi C."/>
            <person name="Papp T."/>
            <person name="Martin F.M."/>
            <person name="Miettinen O."/>
            <person name="Hibbett D.S."/>
            <person name="Nagy L.G."/>
        </authorList>
    </citation>
    <scope>NUCLEOTIDE SEQUENCE [LARGE SCALE GENOMIC DNA]</scope>
    <source>
        <strain evidence="2 3">CBS 121175</strain>
    </source>
</reference>
<feature type="compositionally biased region" description="Basic and acidic residues" evidence="1">
    <location>
        <begin position="102"/>
        <end position="112"/>
    </location>
</feature>